<organism evidence="1 2">
    <name type="scientific">Pseudobacteriovorax antillogorgiicola</name>
    <dbReference type="NCBI Taxonomy" id="1513793"/>
    <lineage>
        <taxon>Bacteria</taxon>
        <taxon>Pseudomonadati</taxon>
        <taxon>Bdellovibrionota</taxon>
        <taxon>Oligoflexia</taxon>
        <taxon>Oligoflexales</taxon>
        <taxon>Pseudobacteriovoracaceae</taxon>
        <taxon>Pseudobacteriovorax</taxon>
    </lineage>
</organism>
<dbReference type="Proteomes" id="UP000192907">
    <property type="component" value="Unassembled WGS sequence"/>
</dbReference>
<accession>A0A1Y6CNZ6</accession>
<dbReference type="AlphaFoldDB" id="A0A1Y6CNZ6"/>
<name>A0A1Y6CNZ6_9BACT</name>
<dbReference type="RefSeq" id="WP_132323480.1">
    <property type="nucleotide sequence ID" value="NZ_FWZT01000022.1"/>
</dbReference>
<gene>
    <name evidence="1" type="ORF">SAMN06296036_122108</name>
</gene>
<evidence type="ECO:0000313" key="1">
    <source>
        <dbReference type="EMBL" id="SMF65078.1"/>
    </source>
</evidence>
<dbReference type="Gene3D" id="1.25.40.10">
    <property type="entry name" value="Tetratricopeptide repeat domain"/>
    <property type="match status" value="1"/>
</dbReference>
<evidence type="ECO:0000313" key="2">
    <source>
        <dbReference type="Proteomes" id="UP000192907"/>
    </source>
</evidence>
<keyword evidence="2" id="KW-1185">Reference proteome</keyword>
<reference evidence="2" key="1">
    <citation type="submission" date="2017-04" db="EMBL/GenBank/DDBJ databases">
        <authorList>
            <person name="Varghese N."/>
            <person name="Submissions S."/>
        </authorList>
    </citation>
    <scope>NUCLEOTIDE SEQUENCE [LARGE SCALE GENOMIC DNA]</scope>
    <source>
        <strain evidence="2">RKEM611</strain>
    </source>
</reference>
<dbReference type="EMBL" id="FWZT01000022">
    <property type="protein sequence ID" value="SMF65078.1"/>
    <property type="molecule type" value="Genomic_DNA"/>
</dbReference>
<proteinExistence type="predicted"/>
<protein>
    <submittedName>
        <fullName evidence="1">Uncharacterized protein</fullName>
    </submittedName>
</protein>
<sequence length="272" mass="31477">MNFLIKSILIILLLASCREKENLQTSDDARDLLNQQRYEDAIALLQADLDQNSDDDEQRFLLASAYAGLVGVDIVTNYDAVAFFLDAKVRFSKVKAPSRAKADLTSEEKFKENLIEIFKISFEYLDLGFKLPMLNQEKLLHLNQAEIHLQKIEPDSLWYRDRRTYQGLLKFIRFFYEIRKSLLFNGTEIRSPIDFICSIDKFALNSRLKIALEELDEGFVAIKDVVSDSKDKKKLDDYIDLVVDTKSFLDDRQGDIQLGILLTELSEVFYCD</sequence>
<dbReference type="STRING" id="1513793.SAMN06296036_122108"/>
<dbReference type="PROSITE" id="PS51257">
    <property type="entry name" value="PROKAR_LIPOPROTEIN"/>
    <property type="match status" value="1"/>
</dbReference>
<dbReference type="InterPro" id="IPR011990">
    <property type="entry name" value="TPR-like_helical_dom_sf"/>
</dbReference>